<dbReference type="InterPro" id="IPR024344">
    <property type="entry name" value="MDMPI_metal-binding"/>
</dbReference>
<gene>
    <name evidence="2" type="ORF">Ga0074812_107187</name>
</gene>
<dbReference type="EMBL" id="FAOZ01000007">
    <property type="protein sequence ID" value="CUU56303.1"/>
    <property type="molecule type" value="Genomic_DNA"/>
</dbReference>
<dbReference type="Proteomes" id="UP000198802">
    <property type="component" value="Unassembled WGS sequence"/>
</dbReference>
<protein>
    <submittedName>
        <fullName evidence="2">TIGR03085 family protein</fullName>
    </submittedName>
</protein>
<dbReference type="InterPro" id="IPR017519">
    <property type="entry name" value="CHP03085"/>
</dbReference>
<dbReference type="Pfam" id="PF11716">
    <property type="entry name" value="MDMPI_N"/>
    <property type="match status" value="1"/>
</dbReference>
<feature type="domain" description="Mycothiol-dependent maleylpyruvate isomerase metal-binding" evidence="1">
    <location>
        <begin position="21"/>
        <end position="98"/>
    </location>
</feature>
<evidence type="ECO:0000313" key="3">
    <source>
        <dbReference type="Proteomes" id="UP000198802"/>
    </source>
</evidence>
<dbReference type="AlphaFoldDB" id="A0A0S4QMN2"/>
<reference evidence="3" key="1">
    <citation type="submission" date="2015-11" db="EMBL/GenBank/DDBJ databases">
        <authorList>
            <person name="Varghese N."/>
        </authorList>
    </citation>
    <scope>NUCLEOTIDE SEQUENCE [LARGE SCALE GENOMIC DNA]</scope>
    <source>
        <strain evidence="3">DSM 45899</strain>
    </source>
</reference>
<dbReference type="InterPro" id="IPR017517">
    <property type="entry name" value="Maleyloyr_isom"/>
</dbReference>
<dbReference type="RefSeq" id="WP_091276329.1">
    <property type="nucleotide sequence ID" value="NZ_FAOZ01000007.1"/>
</dbReference>
<evidence type="ECO:0000313" key="2">
    <source>
        <dbReference type="EMBL" id="CUU56303.1"/>
    </source>
</evidence>
<dbReference type="NCBIfam" id="TIGR03085">
    <property type="entry name" value="TIGR03085 family metal-binding protein"/>
    <property type="match status" value="1"/>
</dbReference>
<keyword evidence="3" id="KW-1185">Reference proteome</keyword>
<organism evidence="2 3">
    <name type="scientific">Parafrankia irregularis</name>
    <dbReference type="NCBI Taxonomy" id="795642"/>
    <lineage>
        <taxon>Bacteria</taxon>
        <taxon>Bacillati</taxon>
        <taxon>Actinomycetota</taxon>
        <taxon>Actinomycetes</taxon>
        <taxon>Frankiales</taxon>
        <taxon>Frankiaceae</taxon>
        <taxon>Parafrankia</taxon>
    </lineage>
</organism>
<dbReference type="GO" id="GO:0046872">
    <property type="term" value="F:metal ion binding"/>
    <property type="evidence" value="ECO:0007669"/>
    <property type="project" value="InterPro"/>
</dbReference>
<proteinExistence type="predicted"/>
<sequence length="216" mass="23421">MSSEEAAGSAGGTGRARVERALLADLLTEVGPERPTLCTGWTTHDLVAHLVTRERVPRAGPGLVIPALHGVTERAERSTGQAHSFAELVGLFRSGPARWNPSRLRRFDDATNVNEFYVHYADVDRAVPGFTPRALDPVSRERVWSALRLLGRTGYRGTSAEVIAERTDTGARRVLRRGTPTVIISGVPEEILLHAFGRRSAAQVEIQGDPEAVASL</sequence>
<dbReference type="InterPro" id="IPR034660">
    <property type="entry name" value="DinB/YfiT-like"/>
</dbReference>
<accession>A0A0S4QMN2</accession>
<dbReference type="NCBIfam" id="TIGR03083">
    <property type="entry name" value="maleylpyruvate isomerase family mycothiol-dependent enzyme"/>
    <property type="match status" value="1"/>
</dbReference>
<name>A0A0S4QMN2_9ACTN</name>
<dbReference type="SUPFAM" id="SSF109854">
    <property type="entry name" value="DinB/YfiT-like putative metalloenzymes"/>
    <property type="match status" value="1"/>
</dbReference>
<evidence type="ECO:0000259" key="1">
    <source>
        <dbReference type="Pfam" id="PF11716"/>
    </source>
</evidence>